<dbReference type="EMBL" id="BARW01022671">
    <property type="protein sequence ID" value="GAI88320.1"/>
    <property type="molecule type" value="Genomic_DNA"/>
</dbReference>
<name>X1TL61_9ZZZZ</name>
<feature type="compositionally biased region" description="Acidic residues" evidence="1">
    <location>
        <begin position="83"/>
        <end position="95"/>
    </location>
</feature>
<accession>X1TL61</accession>
<evidence type="ECO:0000313" key="2">
    <source>
        <dbReference type="EMBL" id="GAI88320.1"/>
    </source>
</evidence>
<comment type="caution">
    <text evidence="2">The sequence shown here is derived from an EMBL/GenBank/DDBJ whole genome shotgun (WGS) entry which is preliminary data.</text>
</comment>
<feature type="compositionally biased region" description="Acidic residues" evidence="1">
    <location>
        <begin position="62"/>
        <end position="74"/>
    </location>
</feature>
<proteinExistence type="predicted"/>
<gene>
    <name evidence="2" type="ORF">S12H4_37766</name>
</gene>
<reference evidence="2" key="1">
    <citation type="journal article" date="2014" name="Front. Microbiol.">
        <title>High frequency of phylogenetically diverse reductive dehalogenase-homologous genes in deep subseafloor sedimentary metagenomes.</title>
        <authorList>
            <person name="Kawai M."/>
            <person name="Futagami T."/>
            <person name="Toyoda A."/>
            <person name="Takaki Y."/>
            <person name="Nishi S."/>
            <person name="Hori S."/>
            <person name="Arai W."/>
            <person name="Tsubouchi T."/>
            <person name="Morono Y."/>
            <person name="Uchiyama I."/>
            <person name="Ito T."/>
            <person name="Fujiyama A."/>
            <person name="Inagaki F."/>
            <person name="Takami H."/>
        </authorList>
    </citation>
    <scope>NUCLEOTIDE SEQUENCE</scope>
    <source>
        <strain evidence="2">Expedition CK06-06</strain>
    </source>
</reference>
<protein>
    <submittedName>
        <fullName evidence="2">Uncharacterized protein</fullName>
    </submittedName>
</protein>
<evidence type="ECO:0000256" key="1">
    <source>
        <dbReference type="SAM" id="MobiDB-lite"/>
    </source>
</evidence>
<feature type="region of interest" description="Disordered" evidence="1">
    <location>
        <begin position="53"/>
        <end position="110"/>
    </location>
</feature>
<organism evidence="2">
    <name type="scientific">marine sediment metagenome</name>
    <dbReference type="NCBI Taxonomy" id="412755"/>
    <lineage>
        <taxon>unclassified sequences</taxon>
        <taxon>metagenomes</taxon>
        <taxon>ecological metagenomes</taxon>
    </lineage>
</organism>
<sequence>MKFKEETCGNCGFDLTTAEPVRVMEVPAPGGDGIEMVFLAACPGCNDNRIVVTPELAISPDPEPEPVAEPETEPAPEAPAEAPAEEPEPEPETPGEEEKGGASKGMSSLP</sequence>
<dbReference type="AlphaFoldDB" id="X1TL61"/>